<accession>A0AAE0XLD9</accession>
<reference evidence="1" key="1">
    <citation type="journal article" date="2023" name="Mol. Phylogenet. Evol.">
        <title>Genome-scale phylogeny and comparative genomics of the fungal order Sordariales.</title>
        <authorList>
            <person name="Hensen N."/>
            <person name="Bonometti L."/>
            <person name="Westerberg I."/>
            <person name="Brannstrom I.O."/>
            <person name="Guillou S."/>
            <person name="Cros-Aarteil S."/>
            <person name="Calhoun S."/>
            <person name="Haridas S."/>
            <person name="Kuo A."/>
            <person name="Mondo S."/>
            <person name="Pangilinan J."/>
            <person name="Riley R."/>
            <person name="LaButti K."/>
            <person name="Andreopoulos B."/>
            <person name="Lipzen A."/>
            <person name="Chen C."/>
            <person name="Yan M."/>
            <person name="Daum C."/>
            <person name="Ng V."/>
            <person name="Clum A."/>
            <person name="Steindorff A."/>
            <person name="Ohm R.A."/>
            <person name="Martin F."/>
            <person name="Silar P."/>
            <person name="Natvig D.O."/>
            <person name="Lalanne C."/>
            <person name="Gautier V."/>
            <person name="Ament-Velasquez S.L."/>
            <person name="Kruys A."/>
            <person name="Hutchinson M.I."/>
            <person name="Powell A.J."/>
            <person name="Barry K."/>
            <person name="Miller A.N."/>
            <person name="Grigoriev I.V."/>
            <person name="Debuchy R."/>
            <person name="Gladieux P."/>
            <person name="Hiltunen Thoren M."/>
            <person name="Johannesson H."/>
        </authorList>
    </citation>
    <scope>NUCLEOTIDE SEQUENCE</scope>
    <source>
        <strain evidence="1">CBS 314.62</strain>
    </source>
</reference>
<keyword evidence="2" id="KW-1185">Reference proteome</keyword>
<protein>
    <submittedName>
        <fullName evidence="1">Uncharacterized protein</fullName>
    </submittedName>
</protein>
<dbReference type="Proteomes" id="UP001270362">
    <property type="component" value="Unassembled WGS sequence"/>
</dbReference>
<dbReference type="AlphaFoldDB" id="A0AAE0XLD9"/>
<name>A0AAE0XLD9_9PEZI</name>
<organism evidence="1 2">
    <name type="scientific">Podospora appendiculata</name>
    <dbReference type="NCBI Taxonomy" id="314037"/>
    <lineage>
        <taxon>Eukaryota</taxon>
        <taxon>Fungi</taxon>
        <taxon>Dikarya</taxon>
        <taxon>Ascomycota</taxon>
        <taxon>Pezizomycotina</taxon>
        <taxon>Sordariomycetes</taxon>
        <taxon>Sordariomycetidae</taxon>
        <taxon>Sordariales</taxon>
        <taxon>Podosporaceae</taxon>
        <taxon>Podospora</taxon>
    </lineage>
</organism>
<evidence type="ECO:0000313" key="2">
    <source>
        <dbReference type="Proteomes" id="UP001270362"/>
    </source>
</evidence>
<comment type="caution">
    <text evidence="1">The sequence shown here is derived from an EMBL/GenBank/DDBJ whole genome shotgun (WGS) entry which is preliminary data.</text>
</comment>
<dbReference type="EMBL" id="JAULSO010000001">
    <property type="protein sequence ID" value="KAK3695555.1"/>
    <property type="molecule type" value="Genomic_DNA"/>
</dbReference>
<gene>
    <name evidence="1" type="ORF">B0T22DRAFT_455589</name>
</gene>
<sequence>MTPSPSPPPPSAVNEQPGSCPTLCTLFLSFFFLFSQTRPIPYLTLENVQKCRRTCDIPRIAALKHAHIMGGQHHQTRDEQGGGTNTAMTINYLHYHPVSCHRLTGRLVSFISCTAKAQNHDTRRQLQVGLERVCSCNHTRMPCVGVPFGPFGLFFPSKGNI</sequence>
<reference evidence="1" key="2">
    <citation type="submission" date="2023-06" db="EMBL/GenBank/DDBJ databases">
        <authorList>
            <consortium name="Lawrence Berkeley National Laboratory"/>
            <person name="Haridas S."/>
            <person name="Hensen N."/>
            <person name="Bonometti L."/>
            <person name="Westerberg I."/>
            <person name="Brannstrom I.O."/>
            <person name="Guillou S."/>
            <person name="Cros-Aarteil S."/>
            <person name="Calhoun S."/>
            <person name="Kuo A."/>
            <person name="Mondo S."/>
            <person name="Pangilinan J."/>
            <person name="Riley R."/>
            <person name="Labutti K."/>
            <person name="Andreopoulos B."/>
            <person name="Lipzen A."/>
            <person name="Chen C."/>
            <person name="Yanf M."/>
            <person name="Daum C."/>
            <person name="Ng V."/>
            <person name="Clum A."/>
            <person name="Steindorff A."/>
            <person name="Ohm R."/>
            <person name="Martin F."/>
            <person name="Silar P."/>
            <person name="Natvig D."/>
            <person name="Lalanne C."/>
            <person name="Gautier V."/>
            <person name="Ament-Velasquez S.L."/>
            <person name="Kruys A."/>
            <person name="Hutchinson M.I."/>
            <person name="Powell A.J."/>
            <person name="Barry K."/>
            <person name="Miller A.N."/>
            <person name="Grigoriev I.V."/>
            <person name="Debuchy R."/>
            <person name="Gladieux P."/>
            <person name="Thoren M.H."/>
            <person name="Johannesson H."/>
        </authorList>
    </citation>
    <scope>NUCLEOTIDE SEQUENCE</scope>
    <source>
        <strain evidence="1">CBS 314.62</strain>
    </source>
</reference>
<proteinExistence type="predicted"/>
<evidence type="ECO:0000313" key="1">
    <source>
        <dbReference type="EMBL" id="KAK3695555.1"/>
    </source>
</evidence>